<dbReference type="PANTHER" id="PTHR46112:SF2">
    <property type="entry name" value="XAA-PRO AMINOPEPTIDASE P-RELATED"/>
    <property type="match status" value="1"/>
</dbReference>
<protein>
    <recommendedName>
        <fullName evidence="1">Peptidase M24 domain-containing protein</fullName>
    </recommendedName>
</protein>
<proteinExistence type="predicted"/>
<dbReference type="Pfam" id="PF00557">
    <property type="entry name" value="Peptidase_M24"/>
    <property type="match status" value="1"/>
</dbReference>
<dbReference type="Gene3D" id="3.90.230.10">
    <property type="entry name" value="Creatinase/methionine aminopeptidase superfamily"/>
    <property type="match status" value="1"/>
</dbReference>
<feature type="domain" description="Peptidase M24" evidence="1">
    <location>
        <begin position="20"/>
        <end position="201"/>
    </location>
</feature>
<sequence length="234" mass="25279">SAIVSDLRLIKSPAEIAYQRQAGIVAEAGMNAAIETAVSGASERDVAAAICSAIILAGGERPGPGVLSSGDRALYLHGAYTDRVLAPYDLVQVEVTPSVRYYNARFMRPIKAGQATQEDHDLVSQLIAIQDRALNEVGPDVPADLPDSVYREGIVNTGLVERYTNKTFYGLGCHMDPNDGECLEAAPGCTWRFKAGMTFHTYLLVCGFGISETITITDSGYERLTQFPRLLFVT</sequence>
<organism evidence="2">
    <name type="scientific">marine metagenome</name>
    <dbReference type="NCBI Taxonomy" id="408172"/>
    <lineage>
        <taxon>unclassified sequences</taxon>
        <taxon>metagenomes</taxon>
        <taxon>ecological metagenomes</taxon>
    </lineage>
</organism>
<feature type="non-terminal residue" evidence="2">
    <location>
        <position position="1"/>
    </location>
</feature>
<gene>
    <name evidence="2" type="ORF">METZ01_LOCUS383393</name>
</gene>
<dbReference type="SUPFAM" id="SSF55920">
    <property type="entry name" value="Creatinase/aminopeptidase"/>
    <property type="match status" value="1"/>
</dbReference>
<dbReference type="CDD" id="cd01066">
    <property type="entry name" value="APP_MetAP"/>
    <property type="match status" value="1"/>
</dbReference>
<evidence type="ECO:0000259" key="1">
    <source>
        <dbReference type="Pfam" id="PF00557"/>
    </source>
</evidence>
<dbReference type="InterPro" id="IPR050659">
    <property type="entry name" value="Peptidase_M24B"/>
</dbReference>
<name>A0A382U8C0_9ZZZZ</name>
<accession>A0A382U8C0</accession>
<dbReference type="InterPro" id="IPR036005">
    <property type="entry name" value="Creatinase/aminopeptidase-like"/>
</dbReference>
<dbReference type="EMBL" id="UINC01142291">
    <property type="protein sequence ID" value="SVD30539.1"/>
    <property type="molecule type" value="Genomic_DNA"/>
</dbReference>
<reference evidence="2" key="1">
    <citation type="submission" date="2018-05" db="EMBL/GenBank/DDBJ databases">
        <authorList>
            <person name="Lanie J.A."/>
            <person name="Ng W.-L."/>
            <person name="Kazmierczak K.M."/>
            <person name="Andrzejewski T.M."/>
            <person name="Davidsen T.M."/>
            <person name="Wayne K.J."/>
            <person name="Tettelin H."/>
            <person name="Glass J.I."/>
            <person name="Rusch D."/>
            <person name="Podicherti R."/>
            <person name="Tsui H.-C.T."/>
            <person name="Winkler M.E."/>
        </authorList>
    </citation>
    <scope>NUCLEOTIDE SEQUENCE</scope>
</reference>
<dbReference type="InterPro" id="IPR000994">
    <property type="entry name" value="Pept_M24"/>
</dbReference>
<dbReference type="PANTHER" id="PTHR46112">
    <property type="entry name" value="AMINOPEPTIDASE"/>
    <property type="match status" value="1"/>
</dbReference>
<evidence type="ECO:0000313" key="2">
    <source>
        <dbReference type="EMBL" id="SVD30539.1"/>
    </source>
</evidence>
<dbReference type="AlphaFoldDB" id="A0A382U8C0"/>